<evidence type="ECO:0000313" key="2">
    <source>
        <dbReference type="Proteomes" id="UP000438429"/>
    </source>
</evidence>
<name>A0A6A4TBI6_SCOMX</name>
<comment type="caution">
    <text evidence="1">The sequence shown here is derived from an EMBL/GenBank/DDBJ whole genome shotgun (WGS) entry which is preliminary data.</text>
</comment>
<dbReference type="EMBL" id="VEVO01000005">
    <property type="protein sequence ID" value="KAF0041748.1"/>
    <property type="molecule type" value="Genomic_DNA"/>
</dbReference>
<proteinExistence type="predicted"/>
<dbReference type="Proteomes" id="UP000438429">
    <property type="component" value="Unassembled WGS sequence"/>
</dbReference>
<protein>
    <submittedName>
        <fullName evidence="1">Uncharacterized protein</fullName>
    </submittedName>
</protein>
<gene>
    <name evidence="1" type="ORF">F2P81_005280</name>
</gene>
<sequence>MYGEHDNLSLSPSKITCFCMLPVQTSSLVSMKKRNVYLLLSVRDRQCHYICCCRGCQQLTSAAKRRWFPWSRLTEIRLRSVKTALMQDHVIAVLDIMDAIMSASYAWLESEVGEVARGVDNTPDTEIVPKPSIDVRNICKTPKQKRSPAPTTTTCGLENLMALSVNTDRFGTETFTGTKLQWPDKWHQSGLRRPAAEGSDISETFTKSEATARVWNAKTRLVSSDKWRHWYRREFRL</sequence>
<dbReference type="AlphaFoldDB" id="A0A6A4TBI6"/>
<organism evidence="1 2">
    <name type="scientific">Scophthalmus maximus</name>
    <name type="common">Turbot</name>
    <name type="synonym">Psetta maxima</name>
    <dbReference type="NCBI Taxonomy" id="52904"/>
    <lineage>
        <taxon>Eukaryota</taxon>
        <taxon>Metazoa</taxon>
        <taxon>Chordata</taxon>
        <taxon>Craniata</taxon>
        <taxon>Vertebrata</taxon>
        <taxon>Euteleostomi</taxon>
        <taxon>Actinopterygii</taxon>
        <taxon>Neopterygii</taxon>
        <taxon>Teleostei</taxon>
        <taxon>Neoteleostei</taxon>
        <taxon>Acanthomorphata</taxon>
        <taxon>Carangaria</taxon>
        <taxon>Pleuronectiformes</taxon>
        <taxon>Pleuronectoidei</taxon>
        <taxon>Scophthalmidae</taxon>
        <taxon>Scophthalmus</taxon>
    </lineage>
</organism>
<reference evidence="1 2" key="1">
    <citation type="submission" date="2019-06" db="EMBL/GenBank/DDBJ databases">
        <title>Draft genomes of female and male turbot (Scophthalmus maximus).</title>
        <authorList>
            <person name="Xu H."/>
            <person name="Xu X.-W."/>
            <person name="Shao C."/>
            <person name="Chen S."/>
        </authorList>
    </citation>
    <scope>NUCLEOTIDE SEQUENCE [LARGE SCALE GENOMIC DNA]</scope>
    <source>
        <strain evidence="1">Ysfricsl-2016a</strain>
        <tissue evidence="1">Blood</tissue>
    </source>
</reference>
<evidence type="ECO:0000313" key="1">
    <source>
        <dbReference type="EMBL" id="KAF0041748.1"/>
    </source>
</evidence>
<accession>A0A6A4TBI6</accession>